<keyword evidence="15" id="KW-1185">Reference proteome</keyword>
<organism evidence="14 15">
    <name type="scientific">Apiospora arundinis</name>
    <dbReference type="NCBI Taxonomy" id="335852"/>
    <lineage>
        <taxon>Eukaryota</taxon>
        <taxon>Fungi</taxon>
        <taxon>Dikarya</taxon>
        <taxon>Ascomycota</taxon>
        <taxon>Pezizomycotina</taxon>
        <taxon>Sordariomycetes</taxon>
        <taxon>Xylariomycetidae</taxon>
        <taxon>Amphisphaeriales</taxon>
        <taxon>Apiosporaceae</taxon>
        <taxon>Apiospora</taxon>
    </lineage>
</organism>
<evidence type="ECO:0000256" key="3">
    <source>
        <dbReference type="ARBA" id="ARBA00022514"/>
    </source>
</evidence>
<comment type="subcellular location">
    <subcellularLocation>
        <location evidence="1">Secreted</location>
    </subcellularLocation>
</comment>
<dbReference type="Proteomes" id="UP001390339">
    <property type="component" value="Unassembled WGS sequence"/>
</dbReference>
<evidence type="ECO:0000256" key="2">
    <source>
        <dbReference type="ARBA" id="ARBA00005851"/>
    </source>
</evidence>
<dbReference type="EC" id="5.3.2.1" evidence="9"/>
<proteinExistence type="inferred from homology"/>
<keyword evidence="5" id="KW-0413">Isomerase</keyword>
<reference evidence="14 15" key="1">
    <citation type="journal article" date="2024" name="IMA Fungus">
        <title>Apiospora arundinis, a panoply of carbohydrate-active enzymes and secondary metabolites.</title>
        <authorList>
            <person name="Sorensen T."/>
            <person name="Petersen C."/>
            <person name="Muurmann A.T."/>
            <person name="Christiansen J.V."/>
            <person name="Brundto M.L."/>
            <person name="Overgaard C.K."/>
            <person name="Boysen A.T."/>
            <person name="Wollenberg R.D."/>
            <person name="Larsen T.O."/>
            <person name="Sorensen J.L."/>
            <person name="Nielsen K.L."/>
            <person name="Sondergaard T.E."/>
        </authorList>
    </citation>
    <scope>NUCLEOTIDE SEQUENCE [LARGE SCALE GENOMIC DNA]</scope>
    <source>
        <strain evidence="14 15">AAU 773</strain>
    </source>
</reference>
<accession>A0ABR2I0P9</accession>
<evidence type="ECO:0000256" key="11">
    <source>
        <dbReference type="ARBA" id="ARBA00041912"/>
    </source>
</evidence>
<protein>
    <recommendedName>
        <fullName evidence="12">L-dopachrome isomerase</fullName>
        <ecNumber evidence="9">5.3.2.1</ecNumber>
        <ecNumber evidence="8">5.3.3.12</ecNumber>
    </recommendedName>
    <alternativeName>
        <fullName evidence="10">L-dopachrome tautomerase</fullName>
    </alternativeName>
    <alternativeName>
        <fullName evidence="11">Phenylpyruvate tautomerase</fullName>
    </alternativeName>
</protein>
<dbReference type="EC" id="5.3.3.12" evidence="8"/>
<evidence type="ECO:0000256" key="10">
    <source>
        <dbReference type="ARBA" id="ARBA00041631"/>
    </source>
</evidence>
<dbReference type="Pfam" id="PF01187">
    <property type="entry name" value="MIF"/>
    <property type="match status" value="1"/>
</dbReference>
<keyword evidence="4" id="KW-0964">Secreted</keyword>
<comment type="caution">
    <text evidence="14">The sequence shown here is derived from an EMBL/GenBank/DDBJ whole genome shotgun (WGS) entry which is preliminary data.</text>
</comment>
<name>A0ABR2I0P9_9PEZI</name>
<keyword evidence="3" id="KW-0202">Cytokine</keyword>
<evidence type="ECO:0000256" key="8">
    <source>
        <dbReference type="ARBA" id="ARBA00038932"/>
    </source>
</evidence>
<evidence type="ECO:0000256" key="6">
    <source>
        <dbReference type="ARBA" id="ARBA00036735"/>
    </source>
</evidence>
<feature type="compositionally biased region" description="Low complexity" evidence="13">
    <location>
        <begin position="1"/>
        <end position="20"/>
    </location>
</feature>
<dbReference type="PANTHER" id="PTHR11954:SF6">
    <property type="entry name" value="MACROPHAGE MIGRATION INHIBITORY FACTOR"/>
    <property type="match status" value="1"/>
</dbReference>
<comment type="catalytic activity">
    <reaction evidence="7">
        <text>L-dopachrome = 5,6-dihydroxyindole-2-carboxylate</text>
        <dbReference type="Rhea" id="RHEA:13041"/>
        <dbReference type="ChEBI" id="CHEBI:16875"/>
        <dbReference type="ChEBI" id="CHEBI:57509"/>
        <dbReference type="EC" id="5.3.3.12"/>
    </reaction>
</comment>
<dbReference type="InterPro" id="IPR001398">
    <property type="entry name" value="Macrophage_inhib_fac"/>
</dbReference>
<gene>
    <name evidence="14" type="ORF">PGQ11_011823</name>
</gene>
<dbReference type="InterPro" id="IPR014347">
    <property type="entry name" value="Tautomerase/MIF_sf"/>
</dbReference>
<evidence type="ECO:0000313" key="14">
    <source>
        <dbReference type="EMBL" id="KAK8855911.1"/>
    </source>
</evidence>
<dbReference type="PANTHER" id="PTHR11954">
    <property type="entry name" value="D-DOPACHROME DECARBOXYLASE"/>
    <property type="match status" value="1"/>
</dbReference>
<feature type="compositionally biased region" description="Low complexity" evidence="13">
    <location>
        <begin position="31"/>
        <end position="54"/>
    </location>
</feature>
<evidence type="ECO:0000256" key="12">
    <source>
        <dbReference type="ARBA" id="ARBA00042730"/>
    </source>
</evidence>
<evidence type="ECO:0000256" key="4">
    <source>
        <dbReference type="ARBA" id="ARBA00022525"/>
    </source>
</evidence>
<evidence type="ECO:0000256" key="7">
    <source>
        <dbReference type="ARBA" id="ARBA00036823"/>
    </source>
</evidence>
<feature type="region of interest" description="Disordered" evidence="13">
    <location>
        <begin position="283"/>
        <end position="369"/>
    </location>
</feature>
<dbReference type="SUPFAM" id="SSF55331">
    <property type="entry name" value="Tautomerase/MIF"/>
    <property type="match status" value="1"/>
</dbReference>
<evidence type="ECO:0000313" key="15">
    <source>
        <dbReference type="Proteomes" id="UP001390339"/>
    </source>
</evidence>
<evidence type="ECO:0000256" key="9">
    <source>
        <dbReference type="ARBA" id="ARBA00039086"/>
    </source>
</evidence>
<evidence type="ECO:0000256" key="5">
    <source>
        <dbReference type="ARBA" id="ARBA00023235"/>
    </source>
</evidence>
<dbReference type="EMBL" id="JAPCWZ010000007">
    <property type="protein sequence ID" value="KAK8855911.1"/>
    <property type="molecule type" value="Genomic_DNA"/>
</dbReference>
<feature type="compositionally biased region" description="Low complexity" evidence="13">
    <location>
        <begin position="307"/>
        <end position="320"/>
    </location>
</feature>
<evidence type="ECO:0000256" key="13">
    <source>
        <dbReference type="SAM" id="MobiDB-lite"/>
    </source>
</evidence>
<comment type="similarity">
    <text evidence="2">Belongs to the MIF family.</text>
</comment>
<evidence type="ECO:0000256" key="1">
    <source>
        <dbReference type="ARBA" id="ARBA00004613"/>
    </source>
</evidence>
<feature type="region of interest" description="Disordered" evidence="13">
    <location>
        <begin position="1"/>
        <end position="90"/>
    </location>
</feature>
<dbReference type="Gene3D" id="3.30.429.10">
    <property type="entry name" value="Macrophage Migration Inhibitory Factor"/>
    <property type="match status" value="1"/>
</dbReference>
<comment type="catalytic activity">
    <reaction evidence="6">
        <text>3-phenylpyruvate = enol-phenylpyruvate</text>
        <dbReference type="Rhea" id="RHEA:17097"/>
        <dbReference type="ChEBI" id="CHEBI:16815"/>
        <dbReference type="ChEBI" id="CHEBI:18005"/>
        <dbReference type="EC" id="5.3.2.1"/>
    </reaction>
</comment>
<sequence>MEQRPASSRGPSLSPSGSGAKVPSSPLSKEPTVPAAATATPSSTSSSPPGTAAADGLSFAQRKALSSRSSSKSSIVEGNHLMRGVDRPLPGDMLYRRKSQVQPALAKKKSAYYENEFAATRESNPAMDRVRNEAIVMAELKTNCIIDDEFSFITDLSYHISNRYQRPMSSIIVNVQHSMCMMFGGSFEPAYTLTIHALPSLVQPTTNKRNAALIQIHIQETLGVPTSRGYVRFEATPEANMACGGKTVAGEMEDADRNMKDATAVSRAPSRAATKTKKMLGVRSLPGLRPSSSMSMREEAKLPTPPSSTDDTPMITTTIPEHPPTPPQEPEEKPAKVAVRKKSFVSSFFGGRGSSATKDKRPKTSGAIV</sequence>